<name>A0A1I7RT29_BURXY</name>
<keyword evidence="4" id="KW-1185">Reference proteome</keyword>
<evidence type="ECO:0000313" key="5">
    <source>
        <dbReference type="WBParaSite" id="BXY_0388300.1"/>
    </source>
</evidence>
<reference evidence="5" key="1">
    <citation type="submission" date="2016-11" db="UniProtKB">
        <authorList>
            <consortium name="WormBaseParasite"/>
        </authorList>
    </citation>
    <scope>IDENTIFICATION</scope>
</reference>
<evidence type="ECO:0000313" key="4">
    <source>
        <dbReference type="Proteomes" id="UP000659654"/>
    </source>
</evidence>
<evidence type="ECO:0000256" key="1">
    <source>
        <dbReference type="SAM" id="MobiDB-lite"/>
    </source>
</evidence>
<gene>
    <name evidence="2" type="ORF">BXYJ_LOCUS11561</name>
</gene>
<dbReference type="EMBL" id="CAJFDI010000005">
    <property type="protein sequence ID" value="CAD5231465.1"/>
    <property type="molecule type" value="Genomic_DNA"/>
</dbReference>
<dbReference type="WBParaSite" id="BXY_0388300.1">
    <property type="protein sequence ID" value="BXY_0388300.1"/>
    <property type="gene ID" value="BXY_0388300"/>
</dbReference>
<dbReference type="Proteomes" id="UP000582659">
    <property type="component" value="Unassembled WGS sequence"/>
</dbReference>
<feature type="region of interest" description="Disordered" evidence="1">
    <location>
        <begin position="54"/>
        <end position="80"/>
    </location>
</feature>
<sequence>MLGVGCLLQCSFRKEKIRLVSQVKKDELPVEKEELKPKNATEPESKLIFLAPKAANKSQEDTLKHVKSIQRDPDKTVEQL</sequence>
<dbReference type="Proteomes" id="UP000659654">
    <property type="component" value="Unassembled WGS sequence"/>
</dbReference>
<accession>A0A1I7RT29</accession>
<dbReference type="EMBL" id="CAJFCV020000005">
    <property type="protein sequence ID" value="CAG9122652.1"/>
    <property type="molecule type" value="Genomic_DNA"/>
</dbReference>
<protein>
    <submittedName>
        <fullName evidence="2">(pine wood nematode) hypothetical protein</fullName>
    </submittedName>
</protein>
<organism evidence="3 5">
    <name type="scientific">Bursaphelenchus xylophilus</name>
    <name type="common">Pinewood nematode worm</name>
    <name type="synonym">Aphelenchoides xylophilus</name>
    <dbReference type="NCBI Taxonomy" id="6326"/>
    <lineage>
        <taxon>Eukaryota</taxon>
        <taxon>Metazoa</taxon>
        <taxon>Ecdysozoa</taxon>
        <taxon>Nematoda</taxon>
        <taxon>Chromadorea</taxon>
        <taxon>Rhabditida</taxon>
        <taxon>Tylenchina</taxon>
        <taxon>Tylenchomorpha</taxon>
        <taxon>Aphelenchoidea</taxon>
        <taxon>Aphelenchoididae</taxon>
        <taxon>Bursaphelenchus</taxon>
    </lineage>
</organism>
<dbReference type="AlphaFoldDB" id="A0A1I7RT29"/>
<proteinExistence type="predicted"/>
<feature type="compositionally biased region" description="Basic and acidic residues" evidence="1">
    <location>
        <begin position="58"/>
        <end position="80"/>
    </location>
</feature>
<evidence type="ECO:0000313" key="2">
    <source>
        <dbReference type="EMBL" id="CAD5231465.1"/>
    </source>
</evidence>
<reference evidence="2" key="2">
    <citation type="submission" date="2020-09" db="EMBL/GenBank/DDBJ databases">
        <authorList>
            <person name="Kikuchi T."/>
        </authorList>
    </citation>
    <scope>NUCLEOTIDE SEQUENCE</scope>
    <source>
        <strain evidence="2">Ka4C1</strain>
    </source>
</reference>
<dbReference type="Proteomes" id="UP000095284">
    <property type="component" value="Unplaced"/>
</dbReference>
<evidence type="ECO:0000313" key="3">
    <source>
        <dbReference type="Proteomes" id="UP000095284"/>
    </source>
</evidence>